<accession>A0ABT6WA14</accession>
<dbReference type="InterPro" id="IPR051455">
    <property type="entry name" value="Bact_solute-bind_prot3"/>
</dbReference>
<dbReference type="EMBL" id="JAAGKO020000081">
    <property type="protein sequence ID" value="MDI5967279.1"/>
    <property type="molecule type" value="Genomic_DNA"/>
</dbReference>
<evidence type="ECO:0000313" key="8">
    <source>
        <dbReference type="Proteomes" id="UP001156398"/>
    </source>
</evidence>
<dbReference type="RefSeq" id="WP_271325581.1">
    <property type="nucleotide sequence ID" value="NZ_JAAGKO020000081.1"/>
</dbReference>
<dbReference type="SUPFAM" id="SSF53850">
    <property type="entry name" value="Periplasmic binding protein-like II"/>
    <property type="match status" value="1"/>
</dbReference>
<feature type="compositionally biased region" description="Gly residues" evidence="5">
    <location>
        <begin position="1"/>
        <end position="11"/>
    </location>
</feature>
<feature type="compositionally biased region" description="Polar residues" evidence="5">
    <location>
        <begin position="75"/>
        <end position="92"/>
    </location>
</feature>
<evidence type="ECO:0000256" key="5">
    <source>
        <dbReference type="SAM" id="MobiDB-lite"/>
    </source>
</evidence>
<dbReference type="SMART" id="SM00062">
    <property type="entry name" value="PBPb"/>
    <property type="match status" value="1"/>
</dbReference>
<evidence type="ECO:0000313" key="7">
    <source>
        <dbReference type="EMBL" id="MDI5967279.1"/>
    </source>
</evidence>
<evidence type="ECO:0000256" key="1">
    <source>
        <dbReference type="ARBA" id="ARBA00010333"/>
    </source>
</evidence>
<dbReference type="InterPro" id="IPR001638">
    <property type="entry name" value="Solute-binding_3/MltF_N"/>
</dbReference>
<dbReference type="Proteomes" id="UP001156398">
    <property type="component" value="Unassembled WGS sequence"/>
</dbReference>
<feature type="domain" description="Solute-binding protein family 3/N-terminal" evidence="6">
    <location>
        <begin position="108"/>
        <end position="331"/>
    </location>
</feature>
<protein>
    <submittedName>
        <fullName evidence="7">Glutamate ABC transporter substrate-binding protein</fullName>
    </submittedName>
</protein>
<evidence type="ECO:0000256" key="3">
    <source>
        <dbReference type="ARBA" id="ARBA00022729"/>
    </source>
</evidence>
<gene>
    <name evidence="7" type="ORF">POF43_031915</name>
</gene>
<dbReference type="Gene3D" id="3.40.190.10">
    <property type="entry name" value="Periplasmic binding protein-like II"/>
    <property type="match status" value="2"/>
</dbReference>
<name>A0ABT6WA14_9ACTN</name>
<dbReference type="Pfam" id="PF00497">
    <property type="entry name" value="SBP_bac_3"/>
    <property type="match status" value="1"/>
</dbReference>
<keyword evidence="3" id="KW-0732">Signal</keyword>
<sequence>MTADGTTGGPFAGSTDRPAPQPPGPWRRGLRGWGGVGAMAAACALALAATLTLTCGFGGPTAVPGTADPAARARQASTSSCDAQNMAQSLPPSQAAGPAVRRIQQRHELIVGVDQSSYLWGYRDSTSGQLEGFDIDLVQAIADNLLGPHPHIVYRAIPTADRFTDIDNGSVDMVVRTVSIACSRMSVAAFSTAYFEAGQQMVVARDNTTITGYDSSIRGKRVCVADNSSAQQLLGQQSYGARQVTVQNQLDCLVQLQLGYADAVFTDNALGAGLAAQDPSVHLVGHAVNPEPYGVAMNPKDTDLVRRVNAVLQTYRQGGWQRSYQHWLAKDLPGISGPPPAQYKS</sequence>
<evidence type="ECO:0000256" key="2">
    <source>
        <dbReference type="ARBA" id="ARBA00022448"/>
    </source>
</evidence>
<proteinExistence type="inferred from homology"/>
<reference evidence="7 8" key="1">
    <citation type="submission" date="2023-05" db="EMBL/GenBank/DDBJ databases">
        <title>Streptantibioticus silvisoli sp. nov., acidotolerant actinomycetes 1 from pine litter.</title>
        <authorList>
            <person name="Swiecimska M."/>
            <person name="Golinska P."/>
            <person name="Sangal V."/>
            <person name="Wachnowicz B."/>
            <person name="Goodfellow M."/>
        </authorList>
    </citation>
    <scope>NUCLEOTIDE SEQUENCE [LARGE SCALE GENOMIC DNA]</scope>
    <source>
        <strain evidence="7 8">SL54</strain>
    </source>
</reference>
<dbReference type="CDD" id="cd13690">
    <property type="entry name" value="PBP2_GluB"/>
    <property type="match status" value="1"/>
</dbReference>
<comment type="similarity">
    <text evidence="1 4">Belongs to the bacterial solute-binding protein 3 family.</text>
</comment>
<keyword evidence="2" id="KW-0813">Transport</keyword>
<dbReference type="PANTHER" id="PTHR30085">
    <property type="entry name" value="AMINO ACID ABC TRANSPORTER PERMEASE"/>
    <property type="match status" value="1"/>
</dbReference>
<comment type="caution">
    <text evidence="7">The sequence shown here is derived from an EMBL/GenBank/DDBJ whole genome shotgun (WGS) entry which is preliminary data.</text>
</comment>
<dbReference type="PANTHER" id="PTHR30085:SF6">
    <property type="entry name" value="ABC TRANSPORTER GLUTAMINE-BINDING PROTEIN GLNH"/>
    <property type="match status" value="1"/>
</dbReference>
<organism evidence="7 8">
    <name type="scientific">Streptantibioticus silvisoli</name>
    <dbReference type="NCBI Taxonomy" id="2705255"/>
    <lineage>
        <taxon>Bacteria</taxon>
        <taxon>Bacillati</taxon>
        <taxon>Actinomycetota</taxon>
        <taxon>Actinomycetes</taxon>
        <taxon>Kitasatosporales</taxon>
        <taxon>Streptomycetaceae</taxon>
        <taxon>Streptantibioticus</taxon>
    </lineage>
</organism>
<evidence type="ECO:0000256" key="4">
    <source>
        <dbReference type="RuleBase" id="RU003744"/>
    </source>
</evidence>
<feature type="region of interest" description="Disordered" evidence="5">
    <location>
        <begin position="66"/>
        <end position="98"/>
    </location>
</feature>
<evidence type="ECO:0000259" key="6">
    <source>
        <dbReference type="SMART" id="SM00062"/>
    </source>
</evidence>
<dbReference type="PROSITE" id="PS01039">
    <property type="entry name" value="SBP_BACTERIAL_3"/>
    <property type="match status" value="1"/>
</dbReference>
<dbReference type="InterPro" id="IPR018313">
    <property type="entry name" value="SBP_3_CS"/>
</dbReference>
<feature type="region of interest" description="Disordered" evidence="5">
    <location>
        <begin position="1"/>
        <end position="30"/>
    </location>
</feature>
<keyword evidence="8" id="KW-1185">Reference proteome</keyword>